<proteinExistence type="predicted"/>
<reference evidence="1" key="1">
    <citation type="submission" date="2025-02" db="EMBL/GenBank/DDBJ databases">
        <authorList>
            <consortium name="NCBI Genome Project"/>
        </authorList>
    </citation>
    <scope>NUCLEOTIDE SEQUENCE</scope>
</reference>
<name>A0AAJ8BQ19_ASPNG</name>
<protein>
    <submittedName>
        <fullName evidence="1">Uncharacterized protein</fullName>
    </submittedName>
</protein>
<reference evidence="1" key="2">
    <citation type="submission" date="2025-08" db="UniProtKB">
        <authorList>
            <consortium name="RefSeq"/>
        </authorList>
    </citation>
    <scope>IDENTIFICATION</scope>
</reference>
<dbReference type="RefSeq" id="XP_059600491.1">
    <property type="nucleotide sequence ID" value="XM_059747425.1"/>
</dbReference>
<dbReference type="KEGG" id="ang:An04g03480"/>
<organism evidence="1">
    <name type="scientific">Aspergillus niger</name>
    <dbReference type="NCBI Taxonomy" id="5061"/>
    <lineage>
        <taxon>Eukaryota</taxon>
        <taxon>Fungi</taxon>
        <taxon>Dikarya</taxon>
        <taxon>Ascomycota</taxon>
        <taxon>Pezizomycotina</taxon>
        <taxon>Eurotiomycetes</taxon>
        <taxon>Eurotiomycetidae</taxon>
        <taxon>Eurotiales</taxon>
        <taxon>Aspergillaceae</taxon>
        <taxon>Aspergillus</taxon>
        <taxon>Aspergillus subgen. Circumdati</taxon>
    </lineage>
</organism>
<sequence length="128" mass="14499">MLYEEKVAVQISHISQSVSNLRGIAFLTYQPADHPVRTDHGVCFGSLVHDTMAPLYLSNLILVSNLRGISLPYQPAVNSTLCGTHIYIYIIPELLLLSKCNQIGIYDRLTLYRQYNKAPPYHSLMDDF</sequence>
<dbReference type="VEuPathDB" id="FungiDB:An04g03480"/>
<gene>
    <name evidence="1" type="ORF">An04g03480</name>
</gene>
<dbReference type="AlphaFoldDB" id="A0AAJ8BQ19"/>
<accession>A0AAJ8BQ19</accession>
<evidence type="ECO:0000313" key="1">
    <source>
        <dbReference type="RefSeq" id="XP_059600491.1"/>
    </source>
</evidence>
<dbReference type="GeneID" id="84590854"/>